<keyword evidence="1" id="KW-0732">Signal</keyword>
<dbReference type="EMBL" id="BMOS01000010">
    <property type="protein sequence ID" value="GGN57471.1"/>
    <property type="molecule type" value="Genomic_DNA"/>
</dbReference>
<accession>A0A917XYR3</accession>
<gene>
    <name evidence="2" type="ORF">GCM10007971_18450</name>
</gene>
<dbReference type="PROSITE" id="PS51257">
    <property type="entry name" value="PROKAR_LIPOPROTEIN"/>
    <property type="match status" value="1"/>
</dbReference>
<evidence type="ECO:0000313" key="3">
    <source>
        <dbReference type="Proteomes" id="UP000624041"/>
    </source>
</evidence>
<reference evidence="2" key="2">
    <citation type="submission" date="2020-09" db="EMBL/GenBank/DDBJ databases">
        <authorList>
            <person name="Sun Q."/>
            <person name="Ohkuma M."/>
        </authorList>
    </citation>
    <scope>NUCLEOTIDE SEQUENCE</scope>
    <source>
        <strain evidence="2">JCM 17251</strain>
    </source>
</reference>
<organism evidence="2 3">
    <name type="scientific">Oceanobacillus indicireducens</name>
    <dbReference type="NCBI Taxonomy" id="1004261"/>
    <lineage>
        <taxon>Bacteria</taxon>
        <taxon>Bacillati</taxon>
        <taxon>Bacillota</taxon>
        <taxon>Bacilli</taxon>
        <taxon>Bacillales</taxon>
        <taxon>Bacillaceae</taxon>
        <taxon>Oceanobacillus</taxon>
    </lineage>
</organism>
<feature type="signal peptide" evidence="1">
    <location>
        <begin position="1"/>
        <end position="20"/>
    </location>
</feature>
<dbReference type="Gene3D" id="3.10.450.50">
    <property type="match status" value="1"/>
</dbReference>
<dbReference type="AlphaFoldDB" id="A0A917XYR3"/>
<feature type="chain" id="PRO_5038963207" description="DUF4878 domain-containing protein" evidence="1">
    <location>
        <begin position="21"/>
        <end position="310"/>
    </location>
</feature>
<dbReference type="RefSeq" id="WP_188856915.1">
    <property type="nucleotide sequence ID" value="NZ_BMOS01000010.1"/>
</dbReference>
<dbReference type="InterPro" id="IPR032710">
    <property type="entry name" value="NTF2-like_dom_sf"/>
</dbReference>
<proteinExistence type="predicted"/>
<dbReference type="SUPFAM" id="SSF54427">
    <property type="entry name" value="NTF2-like"/>
    <property type="match status" value="1"/>
</dbReference>
<protein>
    <recommendedName>
        <fullName evidence="4">DUF4878 domain-containing protein</fullName>
    </recommendedName>
</protein>
<name>A0A917XYR3_9BACI</name>
<evidence type="ECO:0000313" key="2">
    <source>
        <dbReference type="EMBL" id="GGN57471.1"/>
    </source>
</evidence>
<sequence>MLNRKIWTGVLLLLSCLFLAACSNNTEEKETESEQEVEAGEDVFFAVLEDNVEALMAKDLDGYMETIHGESPAYESTKETITEFFEYSLDIELADLEMKEQSEDEAVVHYTQRTIEKDSGDFENNETRGEHILRPDDGKWKIYESEIFEVNPLPEEREEVEMTGDYVEVISSLPTPFDEEEWMLAGYDEAEGEATAEYIPVAETLGNYSAIITYDYYEDGNERSGLANFIDVLELSLQDMTTGEFDFERLYATESEVMYQFRVDGDAKEPNQEEIGRIFVKDEDLYLVRYTVMEETIEDTDEIITMLNEI</sequence>
<evidence type="ECO:0000256" key="1">
    <source>
        <dbReference type="SAM" id="SignalP"/>
    </source>
</evidence>
<keyword evidence="3" id="KW-1185">Reference proteome</keyword>
<comment type="caution">
    <text evidence="2">The sequence shown here is derived from an EMBL/GenBank/DDBJ whole genome shotgun (WGS) entry which is preliminary data.</text>
</comment>
<reference evidence="2" key="1">
    <citation type="journal article" date="2014" name="Int. J. Syst. Evol. Microbiol.">
        <title>Complete genome sequence of Corynebacterium casei LMG S-19264T (=DSM 44701T), isolated from a smear-ripened cheese.</title>
        <authorList>
            <consortium name="US DOE Joint Genome Institute (JGI-PGF)"/>
            <person name="Walter F."/>
            <person name="Albersmeier A."/>
            <person name="Kalinowski J."/>
            <person name="Ruckert C."/>
        </authorList>
    </citation>
    <scope>NUCLEOTIDE SEQUENCE</scope>
    <source>
        <strain evidence="2">JCM 17251</strain>
    </source>
</reference>
<dbReference type="Proteomes" id="UP000624041">
    <property type="component" value="Unassembled WGS sequence"/>
</dbReference>
<evidence type="ECO:0008006" key="4">
    <source>
        <dbReference type="Google" id="ProtNLM"/>
    </source>
</evidence>